<dbReference type="SUPFAM" id="SSF117281">
    <property type="entry name" value="Kelch motif"/>
    <property type="match status" value="1"/>
</dbReference>
<dbReference type="Pfam" id="PF25210">
    <property type="entry name" value="Kelch_FKB95"/>
    <property type="match status" value="1"/>
</dbReference>
<dbReference type="AlphaFoldDB" id="A0AA87ZGU9"/>
<dbReference type="InterPro" id="IPR050354">
    <property type="entry name" value="F-box/kelch-repeat_ARATH"/>
</dbReference>
<evidence type="ECO:0000313" key="3">
    <source>
        <dbReference type="Proteomes" id="UP001187192"/>
    </source>
</evidence>
<evidence type="ECO:0000313" key="2">
    <source>
        <dbReference type="EMBL" id="GMN33482.1"/>
    </source>
</evidence>
<dbReference type="SMART" id="SM00256">
    <property type="entry name" value="FBOX"/>
    <property type="match status" value="1"/>
</dbReference>
<keyword evidence="3" id="KW-1185">Reference proteome</keyword>
<dbReference type="PANTHER" id="PTHR24414">
    <property type="entry name" value="F-BOX/KELCH-REPEAT PROTEIN SKIP4"/>
    <property type="match status" value="1"/>
</dbReference>
<dbReference type="Pfam" id="PF01344">
    <property type="entry name" value="Kelch_1"/>
    <property type="match status" value="1"/>
</dbReference>
<feature type="domain" description="F-box" evidence="1">
    <location>
        <begin position="18"/>
        <end position="58"/>
    </location>
</feature>
<proteinExistence type="predicted"/>
<dbReference type="Gene3D" id="2.120.10.80">
    <property type="entry name" value="Kelch-type beta propeller"/>
    <property type="match status" value="1"/>
</dbReference>
<dbReference type="InterPro" id="IPR001810">
    <property type="entry name" value="F-box_dom"/>
</dbReference>
<dbReference type="InterPro" id="IPR006652">
    <property type="entry name" value="Kelch_1"/>
</dbReference>
<evidence type="ECO:0000259" key="1">
    <source>
        <dbReference type="SMART" id="SM00256"/>
    </source>
</evidence>
<protein>
    <recommendedName>
        <fullName evidence="1">F-box domain-containing protein</fullName>
    </recommendedName>
</protein>
<name>A0AA87ZGU9_FICCA</name>
<sequence>MSTTTTTEKTSEILIPSLPNDVALQCLARVPRQYHPVLSAVSKPIRSLVSSPDFFALRSALNCTEHLLYFRIRSLNFQPARWFTLYRRPNDNSVTGNIIMAPVPGTPNDRLDWSEYVAEGPKIYVLGGKLGRNNSAEVWIFDSRFHKWERADVFDTVTGSWEVLSSPELKVYNKSVAGCGIRGGKVCVWVNGEELRFDPVTKTWEVFRLGMPWFSHICDVNGVLCCYDDHINTFKGFDEEGGVWKQLKLENGGFSNPNFNPNQLLVYWMANAGGRLVIMGVLRDELGSSELEGRMGVWCVEIEVKKDTAGDFRGEVLWSLMVFSMRAWLFDRASSFNTCIPVSL</sequence>
<reference evidence="2" key="1">
    <citation type="submission" date="2023-07" db="EMBL/GenBank/DDBJ databases">
        <title>draft genome sequence of fig (Ficus carica).</title>
        <authorList>
            <person name="Takahashi T."/>
            <person name="Nishimura K."/>
        </authorList>
    </citation>
    <scope>NUCLEOTIDE SEQUENCE</scope>
</reference>
<dbReference type="EMBL" id="BTGU01000004">
    <property type="protein sequence ID" value="GMN33482.1"/>
    <property type="molecule type" value="Genomic_DNA"/>
</dbReference>
<accession>A0AA87ZGU9</accession>
<gene>
    <name evidence="2" type="ORF">TIFTF001_004174</name>
</gene>
<dbReference type="InterPro" id="IPR057499">
    <property type="entry name" value="Kelch_FKB95"/>
</dbReference>
<comment type="caution">
    <text evidence="2">The sequence shown here is derived from an EMBL/GenBank/DDBJ whole genome shotgun (WGS) entry which is preliminary data.</text>
</comment>
<dbReference type="Proteomes" id="UP001187192">
    <property type="component" value="Unassembled WGS sequence"/>
</dbReference>
<organism evidence="2 3">
    <name type="scientific">Ficus carica</name>
    <name type="common">Common fig</name>
    <dbReference type="NCBI Taxonomy" id="3494"/>
    <lineage>
        <taxon>Eukaryota</taxon>
        <taxon>Viridiplantae</taxon>
        <taxon>Streptophyta</taxon>
        <taxon>Embryophyta</taxon>
        <taxon>Tracheophyta</taxon>
        <taxon>Spermatophyta</taxon>
        <taxon>Magnoliopsida</taxon>
        <taxon>eudicotyledons</taxon>
        <taxon>Gunneridae</taxon>
        <taxon>Pentapetalae</taxon>
        <taxon>rosids</taxon>
        <taxon>fabids</taxon>
        <taxon>Rosales</taxon>
        <taxon>Moraceae</taxon>
        <taxon>Ficeae</taxon>
        <taxon>Ficus</taxon>
    </lineage>
</organism>
<dbReference type="PANTHER" id="PTHR24414:SF23">
    <property type="entry name" value="F-BOX_KELCH-REPEAT PROTEIN SKIP6"/>
    <property type="match status" value="1"/>
</dbReference>
<dbReference type="InterPro" id="IPR015915">
    <property type="entry name" value="Kelch-typ_b-propeller"/>
</dbReference>
<dbReference type="CDD" id="cd22152">
    <property type="entry name" value="F-box_AtAFR-like"/>
    <property type="match status" value="1"/>
</dbReference>
<dbReference type="Pfam" id="PF00646">
    <property type="entry name" value="F-box"/>
    <property type="match status" value="1"/>
</dbReference>